<dbReference type="GO" id="GO:0033389">
    <property type="term" value="P:putrescine biosynthetic process from arginine, via agmatine"/>
    <property type="evidence" value="ECO:0007669"/>
    <property type="project" value="TreeGrafter"/>
</dbReference>
<evidence type="ECO:0000256" key="2">
    <source>
        <dbReference type="ARBA" id="ARBA00022723"/>
    </source>
</evidence>
<feature type="binding site" evidence="4">
    <location>
        <position position="128"/>
    </location>
    <ligand>
        <name>Mn(2+)</name>
        <dbReference type="ChEBI" id="CHEBI:29035"/>
        <label>1</label>
    </ligand>
</feature>
<dbReference type="SUPFAM" id="SSF52768">
    <property type="entry name" value="Arginase/deacetylase"/>
    <property type="match status" value="1"/>
</dbReference>
<dbReference type="InterPro" id="IPR006035">
    <property type="entry name" value="Ureohydrolase"/>
</dbReference>
<gene>
    <name evidence="5" type="primary">speB</name>
    <name evidence="5" type="ORF">ENJ40_05920</name>
</gene>
<evidence type="ECO:0000313" key="5">
    <source>
        <dbReference type="EMBL" id="HFC97977.1"/>
    </source>
</evidence>
<dbReference type="CDD" id="cd11593">
    <property type="entry name" value="Agmatinase-like_2"/>
    <property type="match status" value="1"/>
</dbReference>
<dbReference type="Proteomes" id="UP000886043">
    <property type="component" value="Unassembled WGS sequence"/>
</dbReference>
<comment type="caution">
    <text evidence="5">The sequence shown here is derived from an EMBL/GenBank/DDBJ whole genome shotgun (WGS) entry which is preliminary data.</text>
</comment>
<comment type="similarity">
    <text evidence="1">Belongs to the arginase family. Agmatinase subfamily.</text>
</comment>
<dbReference type="PANTHER" id="PTHR11358:SF26">
    <property type="entry name" value="GUANIDINO ACID HYDROLASE, MITOCHONDRIAL"/>
    <property type="match status" value="1"/>
</dbReference>
<evidence type="ECO:0000256" key="4">
    <source>
        <dbReference type="PIRSR" id="PIRSR036979-1"/>
    </source>
</evidence>
<keyword evidence="3 5" id="KW-0378">Hydrolase</keyword>
<feature type="binding site" evidence="4">
    <location>
        <position position="214"/>
    </location>
    <ligand>
        <name>Mn(2+)</name>
        <dbReference type="ChEBI" id="CHEBI:29035"/>
        <label>1</label>
    </ligand>
</feature>
<dbReference type="EMBL" id="DRMH01000076">
    <property type="protein sequence ID" value="HFC97977.1"/>
    <property type="molecule type" value="Genomic_DNA"/>
</dbReference>
<dbReference type="Gene3D" id="3.40.800.10">
    <property type="entry name" value="Ureohydrolase domain"/>
    <property type="match status" value="1"/>
</dbReference>
<dbReference type="AlphaFoldDB" id="A0A7C3GE57"/>
<evidence type="ECO:0000256" key="1">
    <source>
        <dbReference type="ARBA" id="ARBA00009227"/>
    </source>
</evidence>
<proteinExistence type="inferred from homology"/>
<comment type="cofactor">
    <cofactor evidence="4">
        <name>Mn(2+)</name>
        <dbReference type="ChEBI" id="CHEBI:29035"/>
    </cofactor>
    <text evidence="4">Binds 2 manganese ions per subunit.</text>
</comment>
<dbReference type="InterPro" id="IPR023696">
    <property type="entry name" value="Ureohydrolase_dom_sf"/>
</dbReference>
<sequence length="295" mass="32638">MKRTFLGLPETPERARVALIPAPYDATTTWRPGTRFGPAAILEASVQLEFFDEETGREPHREVGFLTLPEPELPVDPEKALSVLEGLVEEVLSAGQFPVLLGGEHTVSLAALRALRRRHPAFKVLQIDAHPDLRESYQGTPWSHACVMRRVLELGLEVIAVGVRTASREEYAYIREQRLRVLWAREIRKDGPGSLKELDRLLGPGPVYVTCDLDGLDPGEAPGVGTPEPGGLSWYEVLEILKIASKRPVLGFDVVELLPLPGDPRTEYLAARLIYKFLSYLTPQLLSAPAKGKTP</sequence>
<dbReference type="GO" id="GO:0046872">
    <property type="term" value="F:metal ion binding"/>
    <property type="evidence" value="ECO:0007669"/>
    <property type="project" value="UniProtKB-KW"/>
</dbReference>
<dbReference type="PROSITE" id="PS51409">
    <property type="entry name" value="ARGINASE_2"/>
    <property type="match status" value="1"/>
</dbReference>
<dbReference type="Pfam" id="PF00491">
    <property type="entry name" value="Arginase"/>
    <property type="match status" value="1"/>
</dbReference>
<dbReference type="InterPro" id="IPR005925">
    <property type="entry name" value="Agmatinase-rel"/>
</dbReference>
<reference evidence="5" key="1">
    <citation type="journal article" date="2020" name="mSystems">
        <title>Genome- and Community-Level Interaction Insights into Carbon Utilization and Element Cycling Functions of Hydrothermarchaeota in Hydrothermal Sediment.</title>
        <authorList>
            <person name="Zhou Z."/>
            <person name="Liu Y."/>
            <person name="Xu W."/>
            <person name="Pan J."/>
            <person name="Luo Z.H."/>
            <person name="Li M."/>
        </authorList>
    </citation>
    <scope>NUCLEOTIDE SEQUENCE [LARGE SCALE GENOMIC DNA]</scope>
    <source>
        <strain evidence="5">HyVt-483</strain>
    </source>
</reference>
<feature type="binding site" evidence="4">
    <location>
        <position position="105"/>
    </location>
    <ligand>
        <name>Mn(2+)</name>
        <dbReference type="ChEBI" id="CHEBI:29035"/>
        <label>1</label>
    </ligand>
</feature>
<organism evidence="5">
    <name type="scientific">Thermosulfurimonas dismutans</name>
    <dbReference type="NCBI Taxonomy" id="999894"/>
    <lineage>
        <taxon>Bacteria</taxon>
        <taxon>Pseudomonadati</taxon>
        <taxon>Thermodesulfobacteriota</taxon>
        <taxon>Thermodesulfobacteria</taxon>
        <taxon>Thermodesulfobacteriales</taxon>
        <taxon>Thermodesulfobacteriaceae</taxon>
        <taxon>Thermosulfurimonas</taxon>
    </lineage>
</organism>
<dbReference type="GO" id="GO:0008783">
    <property type="term" value="F:agmatinase activity"/>
    <property type="evidence" value="ECO:0007669"/>
    <property type="project" value="UniProtKB-EC"/>
</dbReference>
<accession>A0A7C3GE57</accession>
<dbReference type="EC" id="3.5.3.11" evidence="5"/>
<dbReference type="PIRSF" id="PIRSF036979">
    <property type="entry name" value="Arginase"/>
    <property type="match status" value="1"/>
</dbReference>
<name>A0A7C3GE57_9BACT</name>
<keyword evidence="4" id="KW-0464">Manganese</keyword>
<feature type="binding site" evidence="4">
    <location>
        <position position="130"/>
    </location>
    <ligand>
        <name>Mn(2+)</name>
        <dbReference type="ChEBI" id="CHEBI:29035"/>
        <label>1</label>
    </ligand>
</feature>
<dbReference type="PANTHER" id="PTHR11358">
    <property type="entry name" value="ARGINASE/AGMATINASE"/>
    <property type="match status" value="1"/>
</dbReference>
<feature type="binding site" evidence="4">
    <location>
        <position position="132"/>
    </location>
    <ligand>
        <name>Mn(2+)</name>
        <dbReference type="ChEBI" id="CHEBI:29035"/>
        <label>1</label>
    </ligand>
</feature>
<keyword evidence="2 4" id="KW-0479">Metal-binding</keyword>
<evidence type="ECO:0000256" key="3">
    <source>
        <dbReference type="ARBA" id="ARBA00022801"/>
    </source>
</evidence>
<protein>
    <submittedName>
        <fullName evidence="5">Agmatinase</fullName>
        <ecNumber evidence="5">3.5.3.11</ecNumber>
    </submittedName>
</protein>
<feature type="binding site" evidence="4">
    <location>
        <position position="212"/>
    </location>
    <ligand>
        <name>Mn(2+)</name>
        <dbReference type="ChEBI" id="CHEBI:29035"/>
        <label>1</label>
    </ligand>
</feature>
<dbReference type="NCBIfam" id="TIGR01230">
    <property type="entry name" value="agmatinase"/>
    <property type="match status" value="1"/>
</dbReference>